<dbReference type="Gene3D" id="3.80.10.10">
    <property type="entry name" value="Ribonuclease Inhibitor"/>
    <property type="match status" value="1"/>
</dbReference>
<dbReference type="EMBL" id="BMAW01052645">
    <property type="protein sequence ID" value="GFS86678.1"/>
    <property type="molecule type" value="Genomic_DNA"/>
</dbReference>
<organism evidence="2 3">
    <name type="scientific">Nephila pilipes</name>
    <name type="common">Giant wood spider</name>
    <name type="synonym">Nephila maculata</name>
    <dbReference type="NCBI Taxonomy" id="299642"/>
    <lineage>
        <taxon>Eukaryota</taxon>
        <taxon>Metazoa</taxon>
        <taxon>Ecdysozoa</taxon>
        <taxon>Arthropoda</taxon>
        <taxon>Chelicerata</taxon>
        <taxon>Arachnida</taxon>
        <taxon>Araneae</taxon>
        <taxon>Araneomorphae</taxon>
        <taxon>Entelegynae</taxon>
        <taxon>Araneoidea</taxon>
        <taxon>Nephilidae</taxon>
        <taxon>Nephila</taxon>
    </lineage>
</organism>
<keyword evidence="3" id="KW-1185">Reference proteome</keyword>
<gene>
    <name evidence="2" type="primary">NCL1_21128</name>
    <name evidence="2" type="ORF">NPIL_159521</name>
</gene>
<feature type="signal peptide" evidence="1">
    <location>
        <begin position="1"/>
        <end position="19"/>
    </location>
</feature>
<evidence type="ECO:0000313" key="2">
    <source>
        <dbReference type="EMBL" id="GFS86678.1"/>
    </source>
</evidence>
<name>A0A8X6T9F7_NEPPI</name>
<dbReference type="OrthoDB" id="6423244at2759"/>
<proteinExistence type="predicted"/>
<evidence type="ECO:0000256" key="1">
    <source>
        <dbReference type="SAM" id="SignalP"/>
    </source>
</evidence>
<feature type="chain" id="PRO_5036450221" evidence="1">
    <location>
        <begin position="20"/>
        <end position="410"/>
    </location>
</feature>
<dbReference type="Proteomes" id="UP000887013">
    <property type="component" value="Unassembled WGS sequence"/>
</dbReference>
<keyword evidence="1" id="KW-0732">Signal</keyword>
<evidence type="ECO:0000313" key="3">
    <source>
        <dbReference type="Proteomes" id="UP000887013"/>
    </source>
</evidence>
<accession>A0A8X6T9F7</accession>
<sequence length="410" mass="47193">MMVYKVLVCFIIFIAITNCQRVKKCPDTDICFCQEYSLECNCTTSSSLILRSFSKYDWKKVTIENCNRVEILFGAFLHMDIEEMEFKNIAKLVVNPFAFSGVKSIRKFNMKDISNLDINLFGLSGLYKIETLNFKNVTALNLSEFAISVGNITLLEIEDSNFILQSFSFVMSDMNDIFITNSTFKSISNASLIIREADRVDIRNSTFALQDEKSLVILWTGLVEIFNCTFKILPTGFLFGHADHFFFNGNFIENSEINAFISFDVNHTAEFKNNRFQTAEPDSLFPNPGNNVSETIDSLIIRGNEFYCDCRLAWLFNNREIYSPIIKYSKCYNHKDVAVSQLFTLLYRNETCRFNGYESVQLQDKGESQFLSDKQRLLSNAPYLVTETLSVKCMFIVIIIAIKEFSWNIS</sequence>
<dbReference type="InterPro" id="IPR032675">
    <property type="entry name" value="LRR_dom_sf"/>
</dbReference>
<comment type="caution">
    <text evidence="2">The sequence shown here is derived from an EMBL/GenBank/DDBJ whole genome shotgun (WGS) entry which is preliminary data.</text>
</comment>
<dbReference type="AlphaFoldDB" id="A0A8X6T9F7"/>
<reference evidence="2" key="1">
    <citation type="submission" date="2020-08" db="EMBL/GenBank/DDBJ databases">
        <title>Multicomponent nature underlies the extraordinary mechanical properties of spider dragline silk.</title>
        <authorList>
            <person name="Kono N."/>
            <person name="Nakamura H."/>
            <person name="Mori M."/>
            <person name="Yoshida Y."/>
            <person name="Ohtoshi R."/>
            <person name="Malay A.D."/>
            <person name="Moran D.A.P."/>
            <person name="Tomita M."/>
            <person name="Numata K."/>
            <person name="Arakawa K."/>
        </authorList>
    </citation>
    <scope>NUCLEOTIDE SEQUENCE</scope>
</reference>
<protein>
    <submittedName>
        <fullName evidence="2">Uncharacterized protein</fullName>
    </submittedName>
</protein>